<dbReference type="PRINTS" id="PR00722">
    <property type="entry name" value="CHYMOTRYPSIN"/>
</dbReference>
<dbReference type="SUPFAM" id="SSF50494">
    <property type="entry name" value="Trypsin-like serine proteases"/>
    <property type="match status" value="1"/>
</dbReference>
<evidence type="ECO:0000313" key="10">
    <source>
        <dbReference type="RefSeq" id="XP_017780628.1"/>
    </source>
</evidence>
<dbReference type="InterPro" id="IPR050430">
    <property type="entry name" value="Peptidase_S1"/>
</dbReference>
<evidence type="ECO:0000256" key="2">
    <source>
        <dbReference type="ARBA" id="ARBA00022670"/>
    </source>
</evidence>
<organism evidence="9 10">
    <name type="scientific">Nicrophorus vespilloides</name>
    <name type="common">Boreal carrion beetle</name>
    <dbReference type="NCBI Taxonomy" id="110193"/>
    <lineage>
        <taxon>Eukaryota</taxon>
        <taxon>Metazoa</taxon>
        <taxon>Ecdysozoa</taxon>
        <taxon>Arthropoda</taxon>
        <taxon>Hexapoda</taxon>
        <taxon>Insecta</taxon>
        <taxon>Pterygota</taxon>
        <taxon>Neoptera</taxon>
        <taxon>Endopterygota</taxon>
        <taxon>Coleoptera</taxon>
        <taxon>Polyphaga</taxon>
        <taxon>Staphyliniformia</taxon>
        <taxon>Silphidae</taxon>
        <taxon>Nicrophorinae</taxon>
        <taxon>Nicrophorus</taxon>
    </lineage>
</organism>
<dbReference type="PROSITE" id="PS00134">
    <property type="entry name" value="TRYPSIN_HIS"/>
    <property type="match status" value="1"/>
</dbReference>
<dbReference type="InterPro" id="IPR033116">
    <property type="entry name" value="TRYPSIN_SER"/>
</dbReference>
<dbReference type="GeneID" id="108565600"/>
<accession>A0ABM1N1C8</accession>
<dbReference type="PANTHER" id="PTHR24276:SF91">
    <property type="entry name" value="AT26814P-RELATED"/>
    <property type="match status" value="1"/>
</dbReference>
<dbReference type="PROSITE" id="PS50240">
    <property type="entry name" value="TRYPSIN_DOM"/>
    <property type="match status" value="1"/>
</dbReference>
<reference evidence="10" key="1">
    <citation type="submission" date="2025-08" db="UniProtKB">
        <authorList>
            <consortium name="RefSeq"/>
        </authorList>
    </citation>
    <scope>IDENTIFICATION</scope>
    <source>
        <tissue evidence="10">Whole Larva</tissue>
    </source>
</reference>
<keyword evidence="7" id="KW-0732">Signal</keyword>
<dbReference type="Proteomes" id="UP000695000">
    <property type="component" value="Unplaced"/>
</dbReference>
<feature type="domain" description="Peptidase S1" evidence="8">
    <location>
        <begin position="28"/>
        <end position="252"/>
    </location>
</feature>
<dbReference type="InterPro" id="IPR001254">
    <property type="entry name" value="Trypsin_dom"/>
</dbReference>
<dbReference type="PANTHER" id="PTHR24276">
    <property type="entry name" value="POLYSERASE-RELATED"/>
    <property type="match status" value="1"/>
</dbReference>
<dbReference type="Gene3D" id="2.40.10.10">
    <property type="entry name" value="Trypsin-like serine proteases"/>
    <property type="match status" value="1"/>
</dbReference>
<evidence type="ECO:0000256" key="6">
    <source>
        <dbReference type="RuleBase" id="RU363034"/>
    </source>
</evidence>
<feature type="signal peptide" evidence="7">
    <location>
        <begin position="1"/>
        <end position="16"/>
    </location>
</feature>
<name>A0ABM1N1C8_NICVS</name>
<evidence type="ECO:0000256" key="4">
    <source>
        <dbReference type="ARBA" id="ARBA00022825"/>
    </source>
</evidence>
<proteinExistence type="inferred from homology"/>
<keyword evidence="2 6" id="KW-0645">Protease</keyword>
<dbReference type="CDD" id="cd00190">
    <property type="entry name" value="Tryp_SPc"/>
    <property type="match status" value="1"/>
</dbReference>
<feature type="chain" id="PRO_5046217264" evidence="7">
    <location>
        <begin position="17"/>
        <end position="253"/>
    </location>
</feature>
<dbReference type="InterPro" id="IPR018114">
    <property type="entry name" value="TRYPSIN_HIS"/>
</dbReference>
<keyword evidence="5" id="KW-1015">Disulfide bond</keyword>
<sequence length="253" mass="26501">MFKFVLVSALVAATSAANPRIPQLDGRIVGGESVNIEDYPYQLSLLYYGSHICGASIISEKFAVTAAHCTDGSSAQDLSVRAGSSIKGSGGVVVQVKRILQNPQYDQWNIDFDMSLLELEQPLPLGSGIKTVPLPEFLEAVPEGSQAVCSGWGALQEGGSSPSQLQAVKVNIVSKEDCQEAYAGTPVTDRMICAAVPGGGKDACQGDSGGPLVVDGKLVGVVSWGMGCARPDYPGVYSSVPEMRDFINENTGL</sequence>
<evidence type="ECO:0000313" key="9">
    <source>
        <dbReference type="Proteomes" id="UP000695000"/>
    </source>
</evidence>
<dbReference type="InterPro" id="IPR001314">
    <property type="entry name" value="Peptidase_S1A"/>
</dbReference>
<dbReference type="InterPro" id="IPR009003">
    <property type="entry name" value="Peptidase_S1_PA"/>
</dbReference>
<evidence type="ECO:0000256" key="3">
    <source>
        <dbReference type="ARBA" id="ARBA00022801"/>
    </source>
</evidence>
<dbReference type="RefSeq" id="XP_017780628.1">
    <property type="nucleotide sequence ID" value="XM_017925139.1"/>
</dbReference>
<keyword evidence="9" id="KW-1185">Reference proteome</keyword>
<keyword evidence="3 6" id="KW-0378">Hydrolase</keyword>
<dbReference type="InterPro" id="IPR043504">
    <property type="entry name" value="Peptidase_S1_PA_chymotrypsin"/>
</dbReference>
<evidence type="ECO:0000256" key="7">
    <source>
        <dbReference type="SAM" id="SignalP"/>
    </source>
</evidence>
<dbReference type="Pfam" id="PF00089">
    <property type="entry name" value="Trypsin"/>
    <property type="match status" value="1"/>
</dbReference>
<comment type="similarity">
    <text evidence="1">Belongs to the peptidase S1 family.</text>
</comment>
<dbReference type="SMART" id="SM00020">
    <property type="entry name" value="Tryp_SPc"/>
    <property type="match status" value="1"/>
</dbReference>
<evidence type="ECO:0000259" key="8">
    <source>
        <dbReference type="PROSITE" id="PS50240"/>
    </source>
</evidence>
<dbReference type="PROSITE" id="PS00135">
    <property type="entry name" value="TRYPSIN_SER"/>
    <property type="match status" value="1"/>
</dbReference>
<gene>
    <name evidence="10" type="primary">LOC108565600</name>
</gene>
<evidence type="ECO:0000256" key="5">
    <source>
        <dbReference type="ARBA" id="ARBA00023157"/>
    </source>
</evidence>
<protein>
    <submittedName>
        <fullName evidence="10">Trypsin-7-like</fullName>
    </submittedName>
</protein>
<evidence type="ECO:0000256" key="1">
    <source>
        <dbReference type="ARBA" id="ARBA00007664"/>
    </source>
</evidence>
<keyword evidence="4 6" id="KW-0720">Serine protease</keyword>